<organism evidence="6 7">
    <name type="scientific">Variovorax gossypii</name>
    <dbReference type="NCBI Taxonomy" id="1679495"/>
    <lineage>
        <taxon>Bacteria</taxon>
        <taxon>Pseudomonadati</taxon>
        <taxon>Pseudomonadota</taxon>
        <taxon>Betaproteobacteria</taxon>
        <taxon>Burkholderiales</taxon>
        <taxon>Comamonadaceae</taxon>
        <taxon>Variovorax</taxon>
    </lineage>
</organism>
<keyword evidence="7" id="KW-1185">Reference proteome</keyword>
<dbReference type="GO" id="GO:0000976">
    <property type="term" value="F:transcription cis-regulatory region binding"/>
    <property type="evidence" value="ECO:0007669"/>
    <property type="project" value="TreeGrafter"/>
</dbReference>
<feature type="region of interest" description="Disordered" evidence="4">
    <location>
        <begin position="325"/>
        <end position="354"/>
    </location>
</feature>
<evidence type="ECO:0000313" key="7">
    <source>
        <dbReference type="Proteomes" id="UP000267418"/>
    </source>
</evidence>
<dbReference type="GO" id="GO:0005829">
    <property type="term" value="C:cytosol"/>
    <property type="evidence" value="ECO:0007669"/>
    <property type="project" value="TreeGrafter"/>
</dbReference>
<evidence type="ECO:0000256" key="4">
    <source>
        <dbReference type="SAM" id="MobiDB-lite"/>
    </source>
</evidence>
<sequence>MTALVRAAALTNFPEVAQELGYDPGAALRRAGLRAQLVREPDQLVEADRVARLLEDAASQTGCESFGLRIAARRQLSNFGMVSLLLMHQPTLRQVLLTLIEHLHLLNERLAIQVEDVGSMVVLREELALSEPARQSIELAIGVLYRMCEALLGDRWQPASVSFAHEPPADPAFHRRFFRCRIEFDGGFNGLVCRAADLDVPNPGADPVLAAYARKLIATLPDDRQRSIDQEVRKAIYLMLPAGRATCKSVALGLGMSMRTLQRELDARKLTFKQLLNDVRQELARRYVANSRYSLGEVAALLGYSTHSAFTRWFGAQFGCSPEAWRGSRVDSPTPRTTRAVQSRARKYGNTAIK</sequence>
<dbReference type="Pfam" id="PF12833">
    <property type="entry name" value="HTH_18"/>
    <property type="match status" value="1"/>
</dbReference>
<proteinExistence type="predicted"/>
<evidence type="ECO:0000256" key="2">
    <source>
        <dbReference type="ARBA" id="ARBA00023125"/>
    </source>
</evidence>
<keyword evidence="2" id="KW-0238">DNA-binding</keyword>
<feature type="domain" description="HTH araC/xylS-type" evidence="5">
    <location>
        <begin position="230"/>
        <end position="328"/>
    </location>
</feature>
<reference evidence="6 7" key="1">
    <citation type="submission" date="2018-12" db="EMBL/GenBank/DDBJ databases">
        <title>The genome of Variovorax gossypii DSM 100435.</title>
        <authorList>
            <person name="Gao J."/>
            <person name="Sun J."/>
        </authorList>
    </citation>
    <scope>NUCLEOTIDE SEQUENCE [LARGE SCALE GENOMIC DNA]</scope>
    <source>
        <strain evidence="6 7">DSM 100435</strain>
    </source>
</reference>
<dbReference type="Proteomes" id="UP000267418">
    <property type="component" value="Unassembled WGS sequence"/>
</dbReference>
<comment type="caution">
    <text evidence="6">The sequence shown here is derived from an EMBL/GenBank/DDBJ whole genome shotgun (WGS) entry which is preliminary data.</text>
</comment>
<dbReference type="AlphaFoldDB" id="A0A431TL51"/>
<keyword evidence="1" id="KW-0805">Transcription regulation</keyword>
<gene>
    <name evidence="6" type="ORF">EJP69_16520</name>
</gene>
<protein>
    <submittedName>
        <fullName evidence="6">AraC family transcriptional regulator</fullName>
    </submittedName>
</protein>
<dbReference type="PROSITE" id="PS01124">
    <property type="entry name" value="HTH_ARAC_FAMILY_2"/>
    <property type="match status" value="1"/>
</dbReference>
<evidence type="ECO:0000259" key="5">
    <source>
        <dbReference type="PROSITE" id="PS01124"/>
    </source>
</evidence>
<dbReference type="RefSeq" id="WP_126471497.1">
    <property type="nucleotide sequence ID" value="NZ_RXOE01000003.1"/>
</dbReference>
<dbReference type="PANTHER" id="PTHR47894:SF4">
    <property type="entry name" value="HTH-TYPE TRANSCRIPTIONAL REGULATOR GADX"/>
    <property type="match status" value="1"/>
</dbReference>
<dbReference type="InterPro" id="IPR032687">
    <property type="entry name" value="AraC-type_N"/>
</dbReference>
<dbReference type="Pfam" id="PF12625">
    <property type="entry name" value="Arabinose_bd"/>
    <property type="match status" value="1"/>
</dbReference>
<dbReference type="PANTHER" id="PTHR47894">
    <property type="entry name" value="HTH-TYPE TRANSCRIPTIONAL REGULATOR GADX"/>
    <property type="match status" value="1"/>
</dbReference>
<dbReference type="InterPro" id="IPR009057">
    <property type="entry name" value="Homeodomain-like_sf"/>
</dbReference>
<dbReference type="OrthoDB" id="6506763at2"/>
<evidence type="ECO:0000256" key="1">
    <source>
        <dbReference type="ARBA" id="ARBA00023015"/>
    </source>
</evidence>
<dbReference type="EMBL" id="RXOE01000003">
    <property type="protein sequence ID" value="RTQ33961.1"/>
    <property type="molecule type" value="Genomic_DNA"/>
</dbReference>
<name>A0A431TL51_9BURK</name>
<evidence type="ECO:0000313" key="6">
    <source>
        <dbReference type="EMBL" id="RTQ33961.1"/>
    </source>
</evidence>
<dbReference type="Gene3D" id="1.10.10.60">
    <property type="entry name" value="Homeodomain-like"/>
    <property type="match status" value="1"/>
</dbReference>
<dbReference type="SMART" id="SM00342">
    <property type="entry name" value="HTH_ARAC"/>
    <property type="match status" value="1"/>
</dbReference>
<accession>A0A431TL51</accession>
<dbReference type="SUPFAM" id="SSF46689">
    <property type="entry name" value="Homeodomain-like"/>
    <property type="match status" value="1"/>
</dbReference>
<dbReference type="GO" id="GO:0003700">
    <property type="term" value="F:DNA-binding transcription factor activity"/>
    <property type="evidence" value="ECO:0007669"/>
    <property type="project" value="InterPro"/>
</dbReference>
<dbReference type="InterPro" id="IPR018060">
    <property type="entry name" value="HTH_AraC"/>
</dbReference>
<keyword evidence="3" id="KW-0804">Transcription</keyword>
<evidence type="ECO:0000256" key="3">
    <source>
        <dbReference type="ARBA" id="ARBA00023163"/>
    </source>
</evidence>